<comment type="caution">
    <text evidence="2">The sequence shown here is derived from an EMBL/GenBank/DDBJ whole genome shotgun (WGS) entry which is preliminary data.</text>
</comment>
<protein>
    <submittedName>
        <fullName evidence="2">Uncharacterized protein</fullName>
    </submittedName>
</protein>
<proteinExistence type="predicted"/>
<organism evidence="2 3">
    <name type="scientific">Thamnidium elegans</name>
    <dbReference type="NCBI Taxonomy" id="101142"/>
    <lineage>
        <taxon>Eukaryota</taxon>
        <taxon>Fungi</taxon>
        <taxon>Fungi incertae sedis</taxon>
        <taxon>Mucoromycota</taxon>
        <taxon>Mucoromycotina</taxon>
        <taxon>Mucoromycetes</taxon>
        <taxon>Mucorales</taxon>
        <taxon>Mucorineae</taxon>
        <taxon>Mucoraceae</taxon>
        <taxon>Thamnidium</taxon>
    </lineage>
</organism>
<reference evidence="2" key="1">
    <citation type="submission" date="2021-01" db="EMBL/GenBank/DDBJ databases">
        <title>Metabolic potential, ecology and presence of endohyphal bacteria is reflected in genomic diversity of Mucoromycotina.</title>
        <authorList>
            <person name="Muszewska A."/>
            <person name="Okrasinska A."/>
            <person name="Steczkiewicz K."/>
            <person name="Drgas O."/>
            <person name="Orlowska M."/>
            <person name="Perlinska-Lenart U."/>
            <person name="Aleksandrzak-Piekarczyk T."/>
            <person name="Szatraj K."/>
            <person name="Zielenkiewicz U."/>
            <person name="Pilsyk S."/>
            <person name="Malc E."/>
            <person name="Mieczkowski P."/>
            <person name="Kruszewska J.S."/>
            <person name="Biernat P."/>
            <person name="Pawlowska J."/>
        </authorList>
    </citation>
    <scope>NUCLEOTIDE SEQUENCE</scope>
    <source>
        <strain evidence="2">WA0000018081</strain>
    </source>
</reference>
<dbReference type="AlphaFoldDB" id="A0A8H7SH18"/>
<keyword evidence="3" id="KW-1185">Reference proteome</keyword>
<name>A0A8H7SH18_9FUNG</name>
<evidence type="ECO:0000256" key="1">
    <source>
        <dbReference type="SAM" id="MobiDB-lite"/>
    </source>
</evidence>
<evidence type="ECO:0000313" key="3">
    <source>
        <dbReference type="Proteomes" id="UP000613177"/>
    </source>
</evidence>
<feature type="compositionally biased region" description="Acidic residues" evidence="1">
    <location>
        <begin position="35"/>
        <end position="55"/>
    </location>
</feature>
<feature type="compositionally biased region" description="Basic and acidic residues" evidence="1">
    <location>
        <begin position="1"/>
        <end position="19"/>
    </location>
</feature>
<evidence type="ECO:0000313" key="2">
    <source>
        <dbReference type="EMBL" id="KAG2229112.1"/>
    </source>
</evidence>
<sequence length="339" mass="39053">SEESNKRTKYNFSEEKEGLINEEEPEEKERLFNEEGSEEGSEEGEPEEESEEDPISDLSINHHPQRKGLYHMVEQNKAESDEESDRCTDTNSTWIIDDINLSDVCKKYTEFCFSKNNPQKLNDLSILILPSLKIVGYVDQRGEDSFVHDVLAPLLDIIFSFDPNLNHFWANISLNEVYKEYKPDFGVYVNGLSKRFVVLVAEFKPVESKQRQESDLVKIGKQMRIMLNELLAIGVKDPVSSGILVSRDTMYTFKMHLAGENLYVMTQLSAIQYINITRTHYLGNFLLIQNLFIKGISINTAEKVQSQAMKVRDGNEIVRSSIPLSWLSTRFYSLKRKNL</sequence>
<feature type="region of interest" description="Disordered" evidence="1">
    <location>
        <begin position="1"/>
        <end position="62"/>
    </location>
</feature>
<gene>
    <name evidence="2" type="ORF">INT48_000954</name>
</gene>
<dbReference type="Proteomes" id="UP000613177">
    <property type="component" value="Unassembled WGS sequence"/>
</dbReference>
<dbReference type="EMBL" id="JAEPRE010000309">
    <property type="protein sequence ID" value="KAG2229112.1"/>
    <property type="molecule type" value="Genomic_DNA"/>
</dbReference>
<feature type="non-terminal residue" evidence="2">
    <location>
        <position position="1"/>
    </location>
</feature>
<accession>A0A8H7SH18</accession>